<organism evidence="2 3">
    <name type="scientific">Anaerorhabdus furcosa</name>
    <dbReference type="NCBI Taxonomy" id="118967"/>
    <lineage>
        <taxon>Bacteria</taxon>
        <taxon>Bacillati</taxon>
        <taxon>Bacillota</taxon>
        <taxon>Erysipelotrichia</taxon>
        <taxon>Erysipelotrichales</taxon>
        <taxon>Erysipelotrichaceae</taxon>
        <taxon>Anaerorhabdus</taxon>
    </lineage>
</organism>
<dbReference type="OrthoDB" id="9772884at2"/>
<feature type="transmembrane region" description="Helical" evidence="1">
    <location>
        <begin position="129"/>
        <end position="146"/>
    </location>
</feature>
<feature type="transmembrane region" description="Helical" evidence="1">
    <location>
        <begin position="66"/>
        <end position="87"/>
    </location>
</feature>
<feature type="transmembrane region" description="Helical" evidence="1">
    <location>
        <begin position="355"/>
        <end position="372"/>
    </location>
</feature>
<feature type="transmembrane region" description="Helical" evidence="1">
    <location>
        <begin position="384"/>
        <end position="402"/>
    </location>
</feature>
<dbReference type="AlphaFoldDB" id="A0A1T4LSL0"/>
<feature type="transmembrane region" description="Helical" evidence="1">
    <location>
        <begin position="818"/>
        <end position="838"/>
    </location>
</feature>
<keyword evidence="1" id="KW-1133">Transmembrane helix</keyword>
<feature type="transmembrane region" description="Helical" evidence="1">
    <location>
        <begin position="7"/>
        <end position="25"/>
    </location>
</feature>
<feature type="transmembrane region" description="Helical" evidence="1">
    <location>
        <begin position="328"/>
        <end position="349"/>
    </location>
</feature>
<dbReference type="Proteomes" id="UP000243297">
    <property type="component" value="Unassembled WGS sequence"/>
</dbReference>
<keyword evidence="3" id="KW-1185">Reference proteome</keyword>
<gene>
    <name evidence="2" type="ORF">SAMN02745191_1020</name>
</gene>
<feature type="transmembrane region" description="Helical" evidence="1">
    <location>
        <begin position="414"/>
        <end position="433"/>
    </location>
</feature>
<feature type="transmembrane region" description="Helical" evidence="1">
    <location>
        <begin position="153"/>
        <end position="168"/>
    </location>
</feature>
<sequence>MTKEFKKLLIIISIILFFFYCFLLINHNGILLFFGDGADQYIQFVSNSYDMIRLGEFSMWNSTMGLGANMFTMFFTVLGSPSFYLMLLAPNKEYLVYFIAIIDVIRFLIISILAYLWISKLIINEKARITVSIVFTFSGWILFWMHMPHFMDMYIYLALILYCLEYIFEDKKKILFSLSIAGLGVLSIYQLYMMSWFILFYMLCRYFMKYGKFDKKTFLPLLRKTLLFYLLGIGMGMIVILPSIFILLSTNRIDSSGFNLFSVISLNDILRTITSMISPVSNDYDYNLYFGAISNGIGDGNTIYNYTTILFPLLLGQLIHIKFKGKKVLLISTVIMYSLLLFRFSYFIINGNLSIRWTFFFVVINCMLLAFVLENQNQWNKKTLIINAFIVISMILGLTILSRTIDLISIQNRLIQKYVIPFLILISCLYVVSLIKFKRLFYFVLIVEIIFCLFVRMFNGDHWIIDEGKSIDYYHSKIFYHDVIDEIKSKETANSFYRLEIDSRDNLGYNLPLANNYKGFSFYVSVYNYYTAPLYENRFGNQWYNGYQPSKYLLKSLLGNKYLIQSKDTEIPYGYHEINSSNESNYIKFENSIDMGLGYATNKLISYEDVKDKSIFEQDMAMLQGIIVDDANATSSYIMPDAVDFDSVNKVFKPLVDFEGQYYIDYSLDDPQTTCRYEMYYEGNQFDELTNYEVGYQAIVLDKPYNDVFAYCTSNNNPNHYSNINIYSIDNQDVDELYNNWNNQDKFEDVVYKDDEITAKIKITSSNKMVMTNIPYDPGWKVKIDGKYTPIKVVNFGLIGFELNEGMHDVQMTFIPQGLYVGGFITIVSLGILVFIVVKKK</sequence>
<keyword evidence="1" id="KW-0812">Transmembrane</keyword>
<feature type="transmembrane region" description="Helical" evidence="1">
    <location>
        <begin position="174"/>
        <end position="204"/>
    </location>
</feature>
<accession>A0A1T4LSL0</accession>
<keyword evidence="1" id="KW-0472">Membrane</keyword>
<protein>
    <submittedName>
        <fullName evidence="2">Uncharacterized membrane protein YfhO</fullName>
    </submittedName>
</protein>
<feature type="transmembrane region" description="Helical" evidence="1">
    <location>
        <begin position="225"/>
        <end position="248"/>
    </location>
</feature>
<name>A0A1T4LSL0_9FIRM</name>
<feature type="transmembrane region" description="Helical" evidence="1">
    <location>
        <begin position="440"/>
        <end position="458"/>
    </location>
</feature>
<feature type="transmembrane region" description="Helical" evidence="1">
    <location>
        <begin position="303"/>
        <end position="321"/>
    </location>
</feature>
<proteinExistence type="predicted"/>
<dbReference type="RefSeq" id="WP_078711443.1">
    <property type="nucleotide sequence ID" value="NZ_FUWY01000002.1"/>
</dbReference>
<evidence type="ECO:0000256" key="1">
    <source>
        <dbReference type="SAM" id="Phobius"/>
    </source>
</evidence>
<feature type="transmembrane region" description="Helical" evidence="1">
    <location>
        <begin position="94"/>
        <end position="117"/>
    </location>
</feature>
<dbReference type="PANTHER" id="PTHR38454:SF1">
    <property type="entry name" value="INTEGRAL MEMBRANE PROTEIN"/>
    <property type="match status" value="1"/>
</dbReference>
<dbReference type="EMBL" id="FUWY01000002">
    <property type="protein sequence ID" value="SJZ57621.1"/>
    <property type="molecule type" value="Genomic_DNA"/>
</dbReference>
<dbReference type="PANTHER" id="PTHR38454">
    <property type="entry name" value="INTEGRAL MEMBRANE PROTEIN-RELATED"/>
    <property type="match status" value="1"/>
</dbReference>
<evidence type="ECO:0000313" key="3">
    <source>
        <dbReference type="Proteomes" id="UP000243297"/>
    </source>
</evidence>
<dbReference type="STRING" id="118967.SAMN02745191_1020"/>
<evidence type="ECO:0000313" key="2">
    <source>
        <dbReference type="EMBL" id="SJZ57621.1"/>
    </source>
</evidence>
<dbReference type="InterPro" id="IPR018580">
    <property type="entry name" value="Uncharacterised_YfhO"/>
</dbReference>
<reference evidence="3" key="1">
    <citation type="submission" date="2017-02" db="EMBL/GenBank/DDBJ databases">
        <authorList>
            <person name="Varghese N."/>
            <person name="Submissions S."/>
        </authorList>
    </citation>
    <scope>NUCLEOTIDE SEQUENCE [LARGE SCALE GENOMIC DNA]</scope>
    <source>
        <strain evidence="3">ATCC 25662</strain>
    </source>
</reference>
<dbReference type="Pfam" id="PF09586">
    <property type="entry name" value="YfhO"/>
    <property type="match status" value="1"/>
</dbReference>